<dbReference type="Proteomes" id="UP001285441">
    <property type="component" value="Unassembled WGS sequence"/>
</dbReference>
<comment type="caution">
    <text evidence="1">The sequence shown here is derived from an EMBL/GenBank/DDBJ whole genome shotgun (WGS) entry which is preliminary data.</text>
</comment>
<reference evidence="1" key="2">
    <citation type="submission" date="2023-06" db="EMBL/GenBank/DDBJ databases">
        <authorList>
            <consortium name="Lawrence Berkeley National Laboratory"/>
            <person name="Haridas S."/>
            <person name="Hensen N."/>
            <person name="Bonometti L."/>
            <person name="Westerberg I."/>
            <person name="Brannstrom I.O."/>
            <person name="Guillou S."/>
            <person name="Cros-Aarteil S."/>
            <person name="Calhoun S."/>
            <person name="Kuo A."/>
            <person name="Mondo S."/>
            <person name="Pangilinan J."/>
            <person name="Riley R."/>
            <person name="LaButti K."/>
            <person name="Andreopoulos B."/>
            <person name="Lipzen A."/>
            <person name="Chen C."/>
            <person name="Yanf M."/>
            <person name="Daum C."/>
            <person name="Ng V."/>
            <person name="Clum A."/>
            <person name="Steindorff A."/>
            <person name="Ohm R."/>
            <person name="Martin F."/>
            <person name="Silar P."/>
            <person name="Natvig D."/>
            <person name="Lalanne C."/>
            <person name="Gautier V."/>
            <person name="Ament-velasquez S.L."/>
            <person name="Kruys A."/>
            <person name="Hutchinson M.I."/>
            <person name="Powell A.J."/>
            <person name="Barry K."/>
            <person name="Miller A.N."/>
            <person name="Grigoriev I.V."/>
            <person name="Debuchy R."/>
            <person name="Gladieux P."/>
            <person name="Thoren M.H."/>
            <person name="Johannesson H."/>
        </authorList>
    </citation>
    <scope>NUCLEOTIDE SEQUENCE</scope>
    <source>
        <strain evidence="1">CBS 232.78</strain>
    </source>
</reference>
<dbReference type="EMBL" id="JAULSW010000001">
    <property type="protein sequence ID" value="KAK3395124.1"/>
    <property type="molecule type" value="Genomic_DNA"/>
</dbReference>
<dbReference type="AlphaFoldDB" id="A0AAE0U963"/>
<evidence type="ECO:0000313" key="1">
    <source>
        <dbReference type="EMBL" id="KAK3395124.1"/>
    </source>
</evidence>
<keyword evidence="2" id="KW-1185">Reference proteome</keyword>
<gene>
    <name evidence="1" type="ORF">B0H63DRAFT_518193</name>
</gene>
<sequence>MPDVFATLKHNLKDLHFVPMSRRRVVDGCIYRVHGWPDLERYRREDCLKAIYKTLRENFPGEEYEEDVELLGVDG</sequence>
<evidence type="ECO:0000313" key="2">
    <source>
        <dbReference type="Proteomes" id="UP001285441"/>
    </source>
</evidence>
<accession>A0AAE0U963</accession>
<name>A0AAE0U963_9PEZI</name>
<reference evidence="1" key="1">
    <citation type="journal article" date="2023" name="Mol. Phylogenet. Evol.">
        <title>Genome-scale phylogeny and comparative genomics of the fungal order Sordariales.</title>
        <authorList>
            <person name="Hensen N."/>
            <person name="Bonometti L."/>
            <person name="Westerberg I."/>
            <person name="Brannstrom I.O."/>
            <person name="Guillou S."/>
            <person name="Cros-Aarteil S."/>
            <person name="Calhoun S."/>
            <person name="Haridas S."/>
            <person name="Kuo A."/>
            <person name="Mondo S."/>
            <person name="Pangilinan J."/>
            <person name="Riley R."/>
            <person name="LaButti K."/>
            <person name="Andreopoulos B."/>
            <person name="Lipzen A."/>
            <person name="Chen C."/>
            <person name="Yan M."/>
            <person name="Daum C."/>
            <person name="Ng V."/>
            <person name="Clum A."/>
            <person name="Steindorff A."/>
            <person name="Ohm R.A."/>
            <person name="Martin F."/>
            <person name="Silar P."/>
            <person name="Natvig D.O."/>
            <person name="Lalanne C."/>
            <person name="Gautier V."/>
            <person name="Ament-Velasquez S.L."/>
            <person name="Kruys A."/>
            <person name="Hutchinson M.I."/>
            <person name="Powell A.J."/>
            <person name="Barry K."/>
            <person name="Miller A.N."/>
            <person name="Grigoriev I.V."/>
            <person name="Debuchy R."/>
            <person name="Gladieux P."/>
            <person name="Hiltunen Thoren M."/>
            <person name="Johannesson H."/>
        </authorList>
    </citation>
    <scope>NUCLEOTIDE SEQUENCE</scope>
    <source>
        <strain evidence="1">CBS 232.78</strain>
    </source>
</reference>
<protein>
    <submittedName>
        <fullName evidence="1">Uncharacterized protein</fullName>
    </submittedName>
</protein>
<proteinExistence type="predicted"/>
<organism evidence="1 2">
    <name type="scientific">Podospora didyma</name>
    <dbReference type="NCBI Taxonomy" id="330526"/>
    <lineage>
        <taxon>Eukaryota</taxon>
        <taxon>Fungi</taxon>
        <taxon>Dikarya</taxon>
        <taxon>Ascomycota</taxon>
        <taxon>Pezizomycotina</taxon>
        <taxon>Sordariomycetes</taxon>
        <taxon>Sordariomycetidae</taxon>
        <taxon>Sordariales</taxon>
        <taxon>Podosporaceae</taxon>
        <taxon>Podospora</taxon>
    </lineage>
</organism>